<keyword evidence="4 9" id="KW-0888">Threonine protease</keyword>
<evidence type="ECO:0000256" key="7">
    <source>
        <dbReference type="ARBA" id="ARBA00022942"/>
    </source>
</evidence>
<keyword evidence="2 9" id="KW-0963">Cytoplasm</keyword>
<reference evidence="11 12" key="1">
    <citation type="journal article" date="2010" name="Proc. Natl. Acad. Sci. U.S.A.">
        <title>Enigmatic, ultrasmall, uncultivated Archaea.</title>
        <authorList>
            <person name="Baker B.J."/>
            <person name="Comolli L.R."/>
            <person name="Dick G.J."/>
            <person name="Hauser L.J."/>
            <person name="Hyatt D."/>
            <person name="Dill B.D."/>
            <person name="Land M.L."/>
            <person name="Verberkmoes N.C."/>
            <person name="Hettich R.L."/>
            <person name="Banfield J.F."/>
        </authorList>
    </citation>
    <scope>NUCLEOTIDE SEQUENCE [LARGE SCALE GENOMIC DNA]</scope>
</reference>
<gene>
    <name evidence="9" type="primary">psmB</name>
    <name evidence="11" type="ORF">BJBARM4_0246</name>
</gene>
<comment type="catalytic activity">
    <reaction evidence="1 9">
        <text>Cleavage of peptide bonds with very broad specificity.</text>
        <dbReference type="EC" id="3.4.25.1"/>
    </reaction>
</comment>
<dbReference type="GO" id="GO:0010498">
    <property type="term" value="P:proteasomal protein catabolic process"/>
    <property type="evidence" value="ECO:0007669"/>
    <property type="project" value="UniProtKB-UniRule"/>
</dbReference>
<evidence type="ECO:0000256" key="4">
    <source>
        <dbReference type="ARBA" id="ARBA00022698"/>
    </source>
</evidence>
<comment type="subunit">
    <text evidence="9">The 20S proteasome core is composed of 14 alpha and 14 beta subunits that assemble into four stacked heptameric rings, resulting in a barrel-shaped structure. The two inner rings, each composed of seven catalytic beta subunits, are sandwiched by two outer rings, each composed of seven alpha subunits. The catalytic chamber with the active sites is on the inside of the barrel. Has a gated structure, the ends of the cylinder being occluded by the N-termini of the alpha-subunits. Is capped at one or both ends by the proteasome regulatory ATPase, PAN.</text>
</comment>
<keyword evidence="3 9" id="KW-0645">Protease</keyword>
<keyword evidence="8 9" id="KW-0865">Zymogen</keyword>
<dbReference type="InterPro" id="IPR029055">
    <property type="entry name" value="Ntn_hydrolases_N"/>
</dbReference>
<evidence type="ECO:0000256" key="2">
    <source>
        <dbReference type="ARBA" id="ARBA00022490"/>
    </source>
</evidence>
<comment type="similarity">
    <text evidence="9">Belongs to the peptidase T1B family.</text>
</comment>
<evidence type="ECO:0000313" key="11">
    <source>
        <dbReference type="EMBL" id="EEZ93154.1"/>
    </source>
</evidence>
<evidence type="ECO:0000256" key="3">
    <source>
        <dbReference type="ARBA" id="ARBA00022670"/>
    </source>
</evidence>
<evidence type="ECO:0000256" key="6">
    <source>
        <dbReference type="ARBA" id="ARBA00022813"/>
    </source>
</evidence>
<proteinExistence type="inferred from homology"/>
<dbReference type="PANTHER" id="PTHR32194:SF0">
    <property type="entry name" value="ATP-DEPENDENT PROTEASE SUBUNIT HSLV"/>
    <property type="match status" value="1"/>
</dbReference>
<dbReference type="GO" id="GO:0005737">
    <property type="term" value="C:cytoplasm"/>
    <property type="evidence" value="ECO:0007669"/>
    <property type="project" value="UniProtKB-SubCell"/>
</dbReference>
<dbReference type="EMBL" id="GG730041">
    <property type="protein sequence ID" value="EEZ93154.1"/>
    <property type="molecule type" value="Genomic_DNA"/>
</dbReference>
<dbReference type="AlphaFoldDB" id="D2EEU3"/>
<name>D2EEU3_PARA4</name>
<keyword evidence="6 9" id="KW-0068">Autocatalytic cleavage</keyword>
<comment type="function">
    <text evidence="9">Component of the proteasome core, a large protease complex with broad specificity involved in protein degradation.</text>
</comment>
<evidence type="ECO:0000256" key="10">
    <source>
        <dbReference type="PIRSR" id="PIRSR600243-1"/>
    </source>
</evidence>
<dbReference type="InterPro" id="IPR000243">
    <property type="entry name" value="Pept_T1A_subB"/>
</dbReference>
<evidence type="ECO:0000313" key="12">
    <source>
        <dbReference type="Proteomes" id="UP000009375"/>
    </source>
</evidence>
<accession>D2EEU3</accession>
<evidence type="ECO:0000256" key="1">
    <source>
        <dbReference type="ARBA" id="ARBA00001198"/>
    </source>
</evidence>
<dbReference type="EC" id="3.4.25.1" evidence="9"/>
<evidence type="ECO:0000256" key="8">
    <source>
        <dbReference type="ARBA" id="ARBA00023145"/>
    </source>
</evidence>
<dbReference type="PANTHER" id="PTHR32194">
    <property type="entry name" value="METALLOPROTEASE TLDD"/>
    <property type="match status" value="1"/>
</dbReference>
<comment type="subcellular location">
    <subcellularLocation>
        <location evidence="9">Cytoplasm</location>
    </subcellularLocation>
</comment>
<protein>
    <recommendedName>
        <fullName evidence="9">Proteasome subunit beta</fullName>
        <ecNumber evidence="9">3.4.25.1</ecNumber>
    </recommendedName>
    <alternativeName>
        <fullName evidence="9">20S proteasome beta subunit</fullName>
    </alternativeName>
    <alternativeName>
        <fullName evidence="9">Proteasome core protein PsmB</fullName>
    </alternativeName>
</protein>
<dbReference type="MEROPS" id="T01.002"/>
<organism evidence="11 12">
    <name type="scientific">Candidatus Parvarchaeum acidiphilum ARMAN-4</name>
    <dbReference type="NCBI Taxonomy" id="662760"/>
    <lineage>
        <taxon>Archaea</taxon>
        <taxon>Candidatus Parvarchaeota</taxon>
        <taxon>Candidatus Parvarchaeum</taxon>
    </lineage>
</organism>
<comment type="activity regulation">
    <text evidence="9">The formation of the proteasomal ATPase PAN-20S proteasome complex, via the docking of the C-termini of PAN into the intersubunit pockets in the alpha-rings, triggers opening of the gate for substrate entry. Interconversion between the open-gate and close-gate conformations leads to a dynamic regulation of the 20S proteasome proteolysis activity.</text>
</comment>
<dbReference type="InterPro" id="IPR001353">
    <property type="entry name" value="Proteasome_sua/b"/>
</dbReference>
<dbReference type="PROSITE" id="PS51476">
    <property type="entry name" value="PROTEASOME_BETA_2"/>
    <property type="match status" value="1"/>
</dbReference>
<dbReference type="SUPFAM" id="SSF56235">
    <property type="entry name" value="N-terminal nucleophile aminohydrolases (Ntn hydrolases)"/>
    <property type="match status" value="1"/>
</dbReference>
<feature type="chain" id="PRO_5027192253" description="Proteasome subunit beta" evidence="9">
    <location>
        <begin position="8"/>
        <end position="206"/>
    </location>
</feature>
<dbReference type="HAMAP" id="MF_02113_A">
    <property type="entry name" value="Proteasome_B_A"/>
    <property type="match status" value="1"/>
</dbReference>
<dbReference type="InterPro" id="IPR016050">
    <property type="entry name" value="Proteasome_bsu_CS"/>
</dbReference>
<dbReference type="GO" id="GO:0019774">
    <property type="term" value="C:proteasome core complex, beta-subunit complex"/>
    <property type="evidence" value="ECO:0007669"/>
    <property type="project" value="UniProtKB-UniRule"/>
</dbReference>
<dbReference type="Proteomes" id="UP000009375">
    <property type="component" value="Unassembled WGS sequence"/>
</dbReference>
<evidence type="ECO:0000256" key="5">
    <source>
        <dbReference type="ARBA" id="ARBA00022801"/>
    </source>
</evidence>
<keyword evidence="5 9" id="KW-0378">Hydrolase</keyword>
<dbReference type="PRINTS" id="PR00141">
    <property type="entry name" value="PROTEASOME"/>
</dbReference>
<dbReference type="GO" id="GO:0004298">
    <property type="term" value="F:threonine-type endopeptidase activity"/>
    <property type="evidence" value="ECO:0007669"/>
    <property type="project" value="UniProtKB-UniRule"/>
</dbReference>
<sequence length="206" mass="22025">MGIVKTGTTTLGLVYKDGVILAADRRATADHIVANKNAEKVMAISGSIGITTAGMVADLQAMVRLMRSELTLYEIRSGSKLDTDGAVSLLSAVLFNKRLSLNLIYGEFIVGGYDTAPKLFSIDEAGGQGKDKFTVTGSGGVFALGVLEGDYKDNMSEEEAVKLAYKAISSSIRRDVYTGEGIDIAVINKKGYKKLSDEEIQKTINK</sequence>
<dbReference type="PROSITE" id="PS00854">
    <property type="entry name" value="PROTEASOME_BETA_1"/>
    <property type="match status" value="1"/>
</dbReference>
<evidence type="ECO:0000256" key="9">
    <source>
        <dbReference type="HAMAP-Rule" id="MF_02113"/>
    </source>
</evidence>
<dbReference type="InterPro" id="IPR023333">
    <property type="entry name" value="Proteasome_suB-type"/>
</dbReference>
<dbReference type="Pfam" id="PF00227">
    <property type="entry name" value="Proteasome"/>
    <property type="match status" value="1"/>
</dbReference>
<dbReference type="InterPro" id="IPR019983">
    <property type="entry name" value="Pept_T1A_Psome_bsu_arc"/>
</dbReference>
<feature type="active site" description="Nucleophile" evidence="9 10">
    <location>
        <position position="8"/>
    </location>
</feature>
<keyword evidence="7 9" id="KW-0647">Proteasome</keyword>
<dbReference type="Gene3D" id="3.60.20.10">
    <property type="entry name" value="Glutamine Phosphoribosylpyrophosphate, subunit 1, domain 1"/>
    <property type="match status" value="1"/>
</dbReference>
<feature type="propeptide" id="PRO_5027192252" description="Removed in mature form; by autocatalysis" evidence="9">
    <location>
        <begin position="1"/>
        <end position="7"/>
    </location>
</feature>